<dbReference type="OrthoDB" id="333076at2"/>
<evidence type="ECO:0000313" key="2">
    <source>
        <dbReference type="Proteomes" id="UP000016568"/>
    </source>
</evidence>
<comment type="caution">
    <text evidence="1">The sequence shown here is derived from an EMBL/GenBank/DDBJ whole genome shotgun (WGS) entry which is preliminary data.</text>
</comment>
<protein>
    <submittedName>
        <fullName evidence="1">Uncharacterized protein</fullName>
    </submittedName>
</protein>
<name>U2YHU5_9SPHN</name>
<keyword evidence="2" id="KW-1185">Reference proteome</keyword>
<dbReference type="EMBL" id="BASZ01000001">
    <property type="protein sequence ID" value="GAD47770.1"/>
    <property type="molecule type" value="Genomic_DNA"/>
</dbReference>
<dbReference type="RefSeq" id="WP_021688677.1">
    <property type="nucleotide sequence ID" value="NZ_BASZ01000001.1"/>
</dbReference>
<gene>
    <name evidence="1" type="ORF">NT2_01_05440</name>
</gene>
<proteinExistence type="predicted"/>
<accession>U2YHU5</accession>
<dbReference type="eggNOG" id="ENOG502Z7RY">
    <property type="taxonomic scope" value="Bacteria"/>
</dbReference>
<dbReference type="SUPFAM" id="SSF159245">
    <property type="entry name" value="AttH-like"/>
    <property type="match status" value="1"/>
</dbReference>
<dbReference type="Proteomes" id="UP000016568">
    <property type="component" value="Unassembled WGS sequence"/>
</dbReference>
<dbReference type="AlphaFoldDB" id="U2YHU5"/>
<evidence type="ECO:0000313" key="1">
    <source>
        <dbReference type="EMBL" id="GAD47770.1"/>
    </source>
</evidence>
<dbReference type="KEGG" id="ntd:EGO55_14425"/>
<reference evidence="1 2" key="1">
    <citation type="submission" date="2013-09" db="EMBL/GenBank/DDBJ databases">
        <title>Whole genome shotgun sequence of Novosphingobium tardaugens NBRC 16725.</title>
        <authorList>
            <person name="Isaki S."/>
            <person name="Hosoyama A."/>
            <person name="Tsuchikane K."/>
            <person name="Katsumata H."/>
            <person name="Ando Y."/>
            <person name="Yamazaki S."/>
            <person name="Fujita N."/>
        </authorList>
    </citation>
    <scope>NUCLEOTIDE SEQUENCE [LARGE SCALE GENOMIC DNA]</scope>
    <source>
        <strain evidence="1 2">NBRC 16725</strain>
    </source>
</reference>
<organism evidence="1 2">
    <name type="scientific">Caenibius tardaugens NBRC 16725</name>
    <dbReference type="NCBI Taxonomy" id="1219035"/>
    <lineage>
        <taxon>Bacteria</taxon>
        <taxon>Pseudomonadati</taxon>
        <taxon>Pseudomonadota</taxon>
        <taxon>Alphaproteobacteria</taxon>
        <taxon>Sphingomonadales</taxon>
        <taxon>Erythrobacteraceae</taxon>
        <taxon>Caenibius</taxon>
    </lineage>
</organism>
<sequence length="388" mass="43603">MSYFKSTDPSIIICEADEFQIHQTAAPVRHVSTSDRNFYERYHMTGHGNRDLVYFNAGFGQYPNLAVQDAFLNVVEGDNHHVLRASHILGDRLQIGAGPLRIEIIEPLRKFRLVAEENASGITADLVYEATVPVFVEPRHISVRHGRTLMDYQRYDQAGTWSGHIQLPDRRIEVHPETWSAYRNHSWGVRPVGEPEPAGINGEPSQRSQFPQVGMWNYATMQFGDFAILYLLNERDSGERAIESAVRIWKDPARPLDQLGTVQHDHRFISGTRNISGATLHFADAPGGALTVEVEPLMRCYITIGTGYGTGHGIQDPWRHGKYMGPDWFDYLKCSVAELEANGADMLYVENLANFRLNDGSVGTGYHETAFIGPYRKHGFLGDDDTAA</sequence>